<dbReference type="Gene3D" id="3.40.50.10260">
    <property type="entry name" value="YjeF N-terminal domain"/>
    <property type="match status" value="1"/>
</dbReference>
<dbReference type="InterPro" id="IPR029056">
    <property type="entry name" value="Ribokinase-like"/>
</dbReference>
<comment type="caution">
    <text evidence="18">Lacks conserved residue(s) required for the propagation of feature annotation.</text>
</comment>
<keyword evidence="9 18" id="KW-0630">Potassium</keyword>
<keyword evidence="10 17" id="KW-0520">NAD</keyword>
<dbReference type="AlphaFoldDB" id="A0A3S0AE01"/>
<dbReference type="PIRSF" id="PIRSF017184">
    <property type="entry name" value="Nnr"/>
    <property type="match status" value="1"/>
</dbReference>
<dbReference type="EMBL" id="RQPJ01000005">
    <property type="protein sequence ID" value="RTE53370.1"/>
    <property type="molecule type" value="Genomic_DNA"/>
</dbReference>
<evidence type="ECO:0000256" key="6">
    <source>
        <dbReference type="ARBA" id="ARBA00022741"/>
    </source>
</evidence>
<evidence type="ECO:0000256" key="17">
    <source>
        <dbReference type="HAMAP-Rule" id="MF_01965"/>
    </source>
</evidence>
<dbReference type="RefSeq" id="WP_126162266.1">
    <property type="nucleotide sequence ID" value="NZ_RQPJ01000005.1"/>
</dbReference>
<dbReference type="EC" id="4.2.1.136" evidence="19"/>
<evidence type="ECO:0000256" key="4">
    <source>
        <dbReference type="ARBA" id="ARBA00009524"/>
    </source>
</evidence>
<dbReference type="PROSITE" id="PS51385">
    <property type="entry name" value="YJEF_N"/>
    <property type="match status" value="1"/>
</dbReference>
<dbReference type="GO" id="GO:0052855">
    <property type="term" value="F:ADP-dependent NAD(P)H-hydrate dehydratase activity"/>
    <property type="evidence" value="ECO:0007669"/>
    <property type="project" value="UniProtKB-UniRule"/>
</dbReference>
<evidence type="ECO:0000313" key="22">
    <source>
        <dbReference type="EMBL" id="RTE53370.1"/>
    </source>
</evidence>
<comment type="similarity">
    <text evidence="4 19">In the C-terminal section; belongs to the NnrD/CARKD family.</text>
</comment>
<evidence type="ECO:0000256" key="12">
    <source>
        <dbReference type="ARBA" id="ARBA00023239"/>
    </source>
</evidence>
<feature type="binding site" evidence="17">
    <location>
        <position position="439"/>
    </location>
    <ligand>
        <name>AMP</name>
        <dbReference type="ChEBI" id="CHEBI:456215"/>
    </ligand>
</feature>
<organism evidence="22 23">
    <name type="scientific">Arenibacter aquaticus</name>
    <dbReference type="NCBI Taxonomy" id="2489054"/>
    <lineage>
        <taxon>Bacteria</taxon>
        <taxon>Pseudomonadati</taxon>
        <taxon>Bacteroidota</taxon>
        <taxon>Flavobacteriia</taxon>
        <taxon>Flavobacteriales</taxon>
        <taxon>Flavobacteriaceae</taxon>
        <taxon>Arenibacter</taxon>
    </lineage>
</organism>
<feature type="binding site" evidence="18">
    <location>
        <position position="126"/>
    </location>
    <ligand>
        <name>K(+)</name>
        <dbReference type="ChEBI" id="CHEBI:29103"/>
    </ligand>
</feature>
<dbReference type="PANTHER" id="PTHR12592">
    <property type="entry name" value="ATP-DEPENDENT (S)-NAD(P)H-HYDRATE DEHYDRATASE FAMILY MEMBER"/>
    <property type="match status" value="1"/>
</dbReference>
<sequence length="514" mass="56296">MKIFSGKQIYDADKFTIEKQQITSEQLMERAAIQIFNWIHSRLQGAQIKIHLFCGIGNNGGDGLVLARHLNEHGYNIDVHIVNYSDSRSEDFLINLDRLKEKGIWPNFLNEDATFPAIAQEDVVVDAIFGIGLNRAPDDWVQNLIVHLNNSQAFILAIDMPSGVFMQDMVPSSEGAIRANYVLTFQVPKLAFFLPQTGVFVEQWEILDIGLDWEFLQGMETDYELIGKNEVLAMYRPREKYSHKGTYGHALIVGGSYGKIGAVTLACKGSLLVGSGLVTAFVPKCGYLPLQSSFPEAMVLTDSAEEKISNIDFSISPNVIGMGVGIGTHPTTAQALSNFLDNNTIPLVLDADALNILSETPGLLDKMPAQSVLTPHPKELERLLGKWENDFDKLRKVKEFSQKYDCIVVIKGAHTITVYGNRGYVNTSGNPGMATGGSGDVLTGIITGLRAQGYSALHAAIFGVYLHGRAADIAVGETGFQALIASSILDHIGKSYLDLFKVVEPEDAKEEKGK</sequence>
<dbReference type="GO" id="GO:0005524">
    <property type="term" value="F:ATP binding"/>
    <property type="evidence" value="ECO:0007669"/>
    <property type="project" value="UniProtKB-UniRule"/>
</dbReference>
<keyword evidence="13" id="KW-0511">Multifunctional enzyme</keyword>
<evidence type="ECO:0000259" key="21">
    <source>
        <dbReference type="PROSITE" id="PS51385"/>
    </source>
</evidence>
<dbReference type="InterPro" id="IPR030677">
    <property type="entry name" value="Nnr"/>
</dbReference>
<comment type="cofactor">
    <cofactor evidence="18 19">
        <name>K(+)</name>
        <dbReference type="ChEBI" id="CHEBI:29103"/>
    </cofactor>
    <text evidence="18 19">Binds 1 potassium ion per subunit.</text>
</comment>
<evidence type="ECO:0000256" key="3">
    <source>
        <dbReference type="ARBA" id="ARBA00006001"/>
    </source>
</evidence>
<comment type="function">
    <text evidence="18">Catalyzes the epimerization of the S- and R-forms of NAD(P)HX, a damaged form of NAD(P)H that is a result of enzymatic or heat-dependent hydration. This is a prerequisite for the S-specific NAD(P)H-hydrate dehydratase to allow the repair of both epimers of NAD(P)HX.</text>
</comment>
<dbReference type="HAMAP" id="MF_01965">
    <property type="entry name" value="NADHX_dehydratase"/>
    <property type="match status" value="1"/>
</dbReference>
<keyword evidence="5 18" id="KW-0479">Metal-binding</keyword>
<feature type="binding site" evidence="18">
    <location>
        <position position="162"/>
    </location>
    <ligand>
        <name>K(+)</name>
        <dbReference type="ChEBI" id="CHEBI:29103"/>
    </ligand>
</feature>
<evidence type="ECO:0000256" key="19">
    <source>
        <dbReference type="PIRNR" id="PIRNR017184"/>
    </source>
</evidence>
<dbReference type="PROSITE" id="PS51383">
    <property type="entry name" value="YJEF_C_3"/>
    <property type="match status" value="1"/>
</dbReference>
<comment type="catalytic activity">
    <reaction evidence="16 17 19">
        <text>(6S)-NADPHX + ADP = AMP + phosphate + NADPH + H(+)</text>
        <dbReference type="Rhea" id="RHEA:32235"/>
        <dbReference type="ChEBI" id="CHEBI:15378"/>
        <dbReference type="ChEBI" id="CHEBI:43474"/>
        <dbReference type="ChEBI" id="CHEBI:57783"/>
        <dbReference type="ChEBI" id="CHEBI:64076"/>
        <dbReference type="ChEBI" id="CHEBI:456215"/>
        <dbReference type="ChEBI" id="CHEBI:456216"/>
        <dbReference type="EC" id="4.2.1.136"/>
    </reaction>
</comment>
<feature type="binding site" evidence="17">
    <location>
        <position position="376"/>
    </location>
    <ligand>
        <name>(6S)-NADPHX</name>
        <dbReference type="ChEBI" id="CHEBI:64076"/>
    </ligand>
</feature>
<dbReference type="PROSITE" id="PS01050">
    <property type="entry name" value="YJEF_C_2"/>
    <property type="match status" value="1"/>
</dbReference>
<dbReference type="GO" id="GO:0046496">
    <property type="term" value="P:nicotinamide nucleotide metabolic process"/>
    <property type="evidence" value="ECO:0007669"/>
    <property type="project" value="UniProtKB-UniRule"/>
</dbReference>
<comment type="catalytic activity">
    <reaction evidence="1 18 19">
        <text>(6R)-NADHX = (6S)-NADHX</text>
        <dbReference type="Rhea" id="RHEA:32215"/>
        <dbReference type="ChEBI" id="CHEBI:64074"/>
        <dbReference type="ChEBI" id="CHEBI:64075"/>
        <dbReference type="EC" id="5.1.99.6"/>
    </reaction>
</comment>
<comment type="caution">
    <text evidence="22">The sequence shown here is derived from an EMBL/GenBank/DDBJ whole genome shotgun (WGS) entry which is preliminary data.</text>
</comment>
<dbReference type="OrthoDB" id="9806925at2"/>
<dbReference type="Proteomes" id="UP000267585">
    <property type="component" value="Unassembled WGS sequence"/>
</dbReference>
<evidence type="ECO:0000256" key="8">
    <source>
        <dbReference type="ARBA" id="ARBA00022857"/>
    </source>
</evidence>
<evidence type="ECO:0000256" key="9">
    <source>
        <dbReference type="ARBA" id="ARBA00022958"/>
    </source>
</evidence>
<comment type="catalytic activity">
    <reaction evidence="2 18 19">
        <text>(6R)-NADPHX = (6S)-NADPHX</text>
        <dbReference type="Rhea" id="RHEA:32227"/>
        <dbReference type="ChEBI" id="CHEBI:64076"/>
        <dbReference type="ChEBI" id="CHEBI:64077"/>
        <dbReference type="EC" id="5.1.99.6"/>
    </reaction>
</comment>
<evidence type="ECO:0000256" key="2">
    <source>
        <dbReference type="ARBA" id="ARBA00000909"/>
    </source>
</evidence>
<keyword evidence="6 17" id="KW-0547">Nucleotide-binding</keyword>
<dbReference type="PANTHER" id="PTHR12592:SF0">
    <property type="entry name" value="ATP-DEPENDENT (S)-NAD(P)H-HYDRATE DEHYDRATASE"/>
    <property type="match status" value="1"/>
</dbReference>
<reference evidence="22 23" key="1">
    <citation type="submission" date="2018-11" db="EMBL/GenBank/DDBJ databases">
        <title>Arenibacter aquaticus sp.nov., a marine bacterium isolated from surface seawater in the South China Sea.</title>
        <authorList>
            <person name="Guo J."/>
            <person name="Sun J."/>
        </authorList>
    </citation>
    <scope>NUCLEOTIDE SEQUENCE [LARGE SCALE GENOMIC DNA]</scope>
    <source>
        <strain evidence="22 23">GUO666</strain>
    </source>
</reference>
<keyword evidence="23" id="KW-1185">Reference proteome</keyword>
<proteinExistence type="inferred from homology"/>
<evidence type="ECO:0000256" key="11">
    <source>
        <dbReference type="ARBA" id="ARBA00023235"/>
    </source>
</evidence>
<dbReference type="SUPFAM" id="SSF64153">
    <property type="entry name" value="YjeF N-terminal domain-like"/>
    <property type="match status" value="1"/>
</dbReference>
<feature type="binding site" evidence="18">
    <location>
        <begin position="130"/>
        <end position="136"/>
    </location>
    <ligand>
        <name>(6S)-NADPHX</name>
        <dbReference type="ChEBI" id="CHEBI:64076"/>
    </ligand>
</feature>
<evidence type="ECO:0000256" key="10">
    <source>
        <dbReference type="ARBA" id="ARBA00023027"/>
    </source>
</evidence>
<keyword evidence="12 17" id="KW-0456">Lyase</keyword>
<evidence type="ECO:0000256" key="15">
    <source>
        <dbReference type="ARBA" id="ARBA00048238"/>
    </source>
</evidence>
<feature type="domain" description="YjeF N-terminal" evidence="21">
    <location>
        <begin position="9"/>
        <end position="217"/>
    </location>
</feature>
<evidence type="ECO:0000256" key="5">
    <source>
        <dbReference type="ARBA" id="ARBA00022723"/>
    </source>
</evidence>
<name>A0A3S0AE01_9FLAO</name>
<evidence type="ECO:0000256" key="14">
    <source>
        <dbReference type="ARBA" id="ARBA00025153"/>
    </source>
</evidence>
<dbReference type="NCBIfam" id="TIGR00196">
    <property type="entry name" value="yjeF_cterm"/>
    <property type="match status" value="1"/>
</dbReference>
<comment type="similarity">
    <text evidence="3 19">In the N-terminal section; belongs to the NnrE/AIBP family.</text>
</comment>
<comment type="similarity">
    <text evidence="18">Belongs to the NnrE/AIBP family.</text>
</comment>
<dbReference type="InterPro" id="IPR000631">
    <property type="entry name" value="CARKD"/>
</dbReference>
<keyword evidence="7 17" id="KW-0067">ATP-binding</keyword>
<keyword evidence="8 17" id="KW-0521">NADP</keyword>
<dbReference type="GO" id="GO:0046872">
    <property type="term" value="F:metal ion binding"/>
    <property type="evidence" value="ECO:0007669"/>
    <property type="project" value="UniProtKB-UniRule"/>
</dbReference>
<protein>
    <recommendedName>
        <fullName evidence="19">Bifunctional NAD(P)H-hydrate repair enzyme</fullName>
    </recommendedName>
    <alternativeName>
        <fullName evidence="19">Nicotinamide nucleotide repair protein</fullName>
    </alternativeName>
    <domain>
        <recommendedName>
            <fullName evidence="19">ADP-dependent (S)-NAD(P)H-hydrate dehydratase</fullName>
            <ecNumber evidence="19">4.2.1.136</ecNumber>
        </recommendedName>
        <alternativeName>
            <fullName evidence="19">ADP-dependent NAD(P)HX dehydratase</fullName>
        </alternativeName>
    </domain>
    <domain>
        <recommendedName>
            <fullName evidence="19">NAD(P)H-hydrate epimerase</fullName>
            <ecNumber evidence="19">5.1.99.6</ecNumber>
        </recommendedName>
    </domain>
</protein>
<comment type="function">
    <text evidence="17">Catalyzes the dehydration of the S-form of NAD(P)HX at the expense of ADP, which is converted to AMP. Together with NAD(P)HX epimerase, which catalyzes the epimerization of the S- and R-forms, the enzyme allows the repair of both epimers of NAD(P)HX, a damaged form of NAD(P)H that is a result of enzymatic or heat-dependent hydration.</text>
</comment>
<evidence type="ECO:0000256" key="16">
    <source>
        <dbReference type="ARBA" id="ARBA00049209"/>
    </source>
</evidence>
<evidence type="ECO:0000256" key="1">
    <source>
        <dbReference type="ARBA" id="ARBA00000013"/>
    </source>
</evidence>
<dbReference type="Pfam" id="PF01256">
    <property type="entry name" value="Carb_kinase"/>
    <property type="match status" value="1"/>
</dbReference>
<comment type="similarity">
    <text evidence="17">Belongs to the NnrD/CARKD family.</text>
</comment>
<comment type="function">
    <text evidence="14 19">Bifunctional enzyme that catalyzes the epimerization of the S- and R-forms of NAD(P)HX and the dehydration of the S-form of NAD(P)HX at the expense of ADP, which is converted to AMP. This allows the repair of both epimers of NAD(P)HX, a damaged form of NAD(P)H that is a result of enzymatic or heat-dependent hydration.</text>
</comment>
<dbReference type="InterPro" id="IPR036652">
    <property type="entry name" value="YjeF_N_dom_sf"/>
</dbReference>
<feature type="binding site" evidence="18">
    <location>
        <position position="159"/>
    </location>
    <ligand>
        <name>(6S)-NADPHX</name>
        <dbReference type="ChEBI" id="CHEBI:64076"/>
    </ligand>
</feature>
<keyword evidence="11 18" id="KW-0413">Isomerase</keyword>
<dbReference type="EC" id="5.1.99.6" evidence="19"/>
<dbReference type="CDD" id="cd01171">
    <property type="entry name" value="YXKO-related"/>
    <property type="match status" value="1"/>
</dbReference>
<dbReference type="Gene3D" id="3.40.1190.20">
    <property type="match status" value="1"/>
</dbReference>
<evidence type="ECO:0000256" key="13">
    <source>
        <dbReference type="ARBA" id="ARBA00023268"/>
    </source>
</evidence>
<comment type="cofactor">
    <cofactor evidence="17">
        <name>Mg(2+)</name>
        <dbReference type="ChEBI" id="CHEBI:18420"/>
    </cofactor>
</comment>
<feature type="binding site" evidence="17">
    <location>
        <position position="325"/>
    </location>
    <ligand>
        <name>(6S)-NADPHX</name>
        <dbReference type="ChEBI" id="CHEBI:64076"/>
    </ligand>
</feature>
<feature type="binding site" evidence="17">
    <location>
        <position position="440"/>
    </location>
    <ligand>
        <name>(6S)-NADPHX</name>
        <dbReference type="ChEBI" id="CHEBI:64076"/>
    </ligand>
</feature>
<feature type="domain" description="YjeF C-terminal" evidence="20">
    <location>
        <begin position="227"/>
        <end position="499"/>
    </location>
</feature>
<dbReference type="SUPFAM" id="SSF53613">
    <property type="entry name" value="Ribokinase-like"/>
    <property type="match status" value="1"/>
</dbReference>
<dbReference type="GO" id="GO:0110051">
    <property type="term" value="P:metabolite repair"/>
    <property type="evidence" value="ECO:0007669"/>
    <property type="project" value="TreeGrafter"/>
</dbReference>
<evidence type="ECO:0000256" key="18">
    <source>
        <dbReference type="HAMAP-Rule" id="MF_01966"/>
    </source>
</evidence>
<dbReference type="HAMAP" id="MF_01966">
    <property type="entry name" value="NADHX_epimerase"/>
    <property type="match status" value="1"/>
</dbReference>
<feature type="binding site" evidence="18">
    <location>
        <begin position="58"/>
        <end position="62"/>
    </location>
    <ligand>
        <name>(6S)-NADPHX</name>
        <dbReference type="ChEBI" id="CHEBI:64076"/>
    </ligand>
</feature>
<comment type="catalytic activity">
    <reaction evidence="15 17 19">
        <text>(6S)-NADHX + ADP = AMP + phosphate + NADH + H(+)</text>
        <dbReference type="Rhea" id="RHEA:32223"/>
        <dbReference type="ChEBI" id="CHEBI:15378"/>
        <dbReference type="ChEBI" id="CHEBI:43474"/>
        <dbReference type="ChEBI" id="CHEBI:57945"/>
        <dbReference type="ChEBI" id="CHEBI:64074"/>
        <dbReference type="ChEBI" id="CHEBI:456215"/>
        <dbReference type="ChEBI" id="CHEBI:456216"/>
        <dbReference type="EC" id="4.2.1.136"/>
    </reaction>
</comment>
<evidence type="ECO:0000256" key="7">
    <source>
        <dbReference type="ARBA" id="ARBA00022840"/>
    </source>
</evidence>
<accession>A0A3S0AE01</accession>
<dbReference type="InterPro" id="IPR017953">
    <property type="entry name" value="Carbohydrate_kinase_pred_CS"/>
</dbReference>
<gene>
    <name evidence="17" type="primary">nnrD</name>
    <name evidence="18" type="synonym">nnrE</name>
    <name evidence="22" type="ORF">EHW67_10105</name>
</gene>
<feature type="binding site" evidence="18">
    <location>
        <position position="59"/>
    </location>
    <ligand>
        <name>K(+)</name>
        <dbReference type="ChEBI" id="CHEBI:29103"/>
    </ligand>
</feature>
<evidence type="ECO:0000313" key="23">
    <source>
        <dbReference type="Proteomes" id="UP000267585"/>
    </source>
</evidence>
<dbReference type="InterPro" id="IPR004443">
    <property type="entry name" value="YjeF_N_dom"/>
</dbReference>
<comment type="subunit">
    <text evidence="17">Homotetramer.</text>
</comment>
<dbReference type="Pfam" id="PF03853">
    <property type="entry name" value="YjeF_N"/>
    <property type="match status" value="1"/>
</dbReference>
<feature type="binding site" evidence="17">
    <location>
        <begin position="411"/>
        <end position="415"/>
    </location>
    <ligand>
        <name>AMP</name>
        <dbReference type="ChEBI" id="CHEBI:456215"/>
    </ligand>
</feature>
<feature type="binding site" evidence="17">
    <location>
        <position position="262"/>
    </location>
    <ligand>
        <name>(6S)-NADPHX</name>
        <dbReference type="ChEBI" id="CHEBI:64076"/>
    </ligand>
</feature>
<dbReference type="GO" id="GO:0052856">
    <property type="term" value="F:NAD(P)HX epimerase activity"/>
    <property type="evidence" value="ECO:0007669"/>
    <property type="project" value="UniProtKB-UniRule"/>
</dbReference>
<dbReference type="NCBIfam" id="TIGR00197">
    <property type="entry name" value="yjeF_nterm"/>
    <property type="match status" value="1"/>
</dbReference>
<evidence type="ECO:0000259" key="20">
    <source>
        <dbReference type="PROSITE" id="PS51383"/>
    </source>
</evidence>